<dbReference type="InterPro" id="IPR039430">
    <property type="entry name" value="Thymidylate_kin-like_dom"/>
</dbReference>
<keyword evidence="3" id="KW-1185">Reference proteome</keyword>
<proteinExistence type="predicted"/>
<feature type="domain" description="Thymidylate kinase-like" evidence="1">
    <location>
        <begin position="30"/>
        <end position="95"/>
    </location>
</feature>
<evidence type="ECO:0000313" key="2">
    <source>
        <dbReference type="EMBL" id="MBO2443871.1"/>
    </source>
</evidence>
<dbReference type="Gene3D" id="3.40.50.300">
    <property type="entry name" value="P-loop containing nucleotide triphosphate hydrolases"/>
    <property type="match status" value="1"/>
</dbReference>
<evidence type="ECO:0000313" key="3">
    <source>
        <dbReference type="Proteomes" id="UP000666915"/>
    </source>
</evidence>
<reference evidence="2 3" key="1">
    <citation type="submission" date="2021-03" db="EMBL/GenBank/DDBJ databases">
        <authorList>
            <person name="Kanchanasin P."/>
            <person name="Saeng-In P."/>
            <person name="Phongsopitanun W."/>
            <person name="Yuki M."/>
            <person name="Kudo T."/>
            <person name="Ohkuma M."/>
            <person name="Tanasupawat S."/>
        </authorList>
    </citation>
    <scope>NUCLEOTIDE SEQUENCE [LARGE SCALE GENOMIC DNA]</scope>
    <source>
        <strain evidence="2 3">L46</strain>
    </source>
</reference>
<gene>
    <name evidence="2" type="ORF">J4557_40760</name>
</gene>
<dbReference type="EMBL" id="JAGEOK010000037">
    <property type="protein sequence ID" value="MBO2443871.1"/>
    <property type="molecule type" value="Genomic_DNA"/>
</dbReference>
<accession>A0ABS3RCD1</accession>
<dbReference type="SUPFAM" id="SSF52540">
    <property type="entry name" value="P-loop containing nucleoside triphosphate hydrolases"/>
    <property type="match status" value="1"/>
</dbReference>
<sequence length="108" mass="11505">MEGVRICASHGARGAVSRAAGGRCSIAGWHMAVALAVAAERPAHVAGEIEPALAAGKVVISDRYLPSLLVLQRLDGLPLAEIWSYNAFAPRPFLTVCWRRIPRSSRCG</sequence>
<dbReference type="Pfam" id="PF02223">
    <property type="entry name" value="Thymidylate_kin"/>
    <property type="match status" value="1"/>
</dbReference>
<evidence type="ECO:0000259" key="1">
    <source>
        <dbReference type="Pfam" id="PF02223"/>
    </source>
</evidence>
<name>A0ABS3RCD1_9ACTN</name>
<protein>
    <recommendedName>
        <fullName evidence="1">Thymidylate kinase-like domain-containing protein</fullName>
    </recommendedName>
</protein>
<dbReference type="Proteomes" id="UP000666915">
    <property type="component" value="Unassembled WGS sequence"/>
</dbReference>
<comment type="caution">
    <text evidence="2">The sequence shown here is derived from an EMBL/GenBank/DDBJ whole genome shotgun (WGS) entry which is preliminary data.</text>
</comment>
<organism evidence="2 3">
    <name type="scientific">Actinomadura nitritigenes</name>
    <dbReference type="NCBI Taxonomy" id="134602"/>
    <lineage>
        <taxon>Bacteria</taxon>
        <taxon>Bacillati</taxon>
        <taxon>Actinomycetota</taxon>
        <taxon>Actinomycetes</taxon>
        <taxon>Streptosporangiales</taxon>
        <taxon>Thermomonosporaceae</taxon>
        <taxon>Actinomadura</taxon>
    </lineage>
</organism>
<dbReference type="InterPro" id="IPR027417">
    <property type="entry name" value="P-loop_NTPase"/>
</dbReference>